<keyword evidence="1" id="KW-0812">Transmembrane</keyword>
<gene>
    <name evidence="3" type="ORF">BB561_000016</name>
    <name evidence="2" type="ORF">BB561_002436</name>
</gene>
<organism evidence="2 4">
    <name type="scientific">Smittium simulii</name>
    <dbReference type="NCBI Taxonomy" id="133385"/>
    <lineage>
        <taxon>Eukaryota</taxon>
        <taxon>Fungi</taxon>
        <taxon>Fungi incertae sedis</taxon>
        <taxon>Zoopagomycota</taxon>
        <taxon>Kickxellomycotina</taxon>
        <taxon>Harpellomycetes</taxon>
        <taxon>Harpellales</taxon>
        <taxon>Legeriomycetaceae</taxon>
        <taxon>Smittium</taxon>
    </lineage>
</organism>
<keyword evidence="1" id="KW-0472">Membrane</keyword>
<accession>A0A2T9YQE3</accession>
<proteinExistence type="predicted"/>
<keyword evidence="4" id="KW-1185">Reference proteome</keyword>
<protein>
    <submittedName>
        <fullName evidence="2">Uncharacterized protein</fullName>
    </submittedName>
</protein>
<evidence type="ECO:0000313" key="3">
    <source>
        <dbReference type="EMBL" id="PVU98266.1"/>
    </source>
</evidence>
<sequence>MDNLNKLRVISDEVINLTLNNPLSVFSILVTFHSFLISERSENEMNESQRDSSYEDWAIVKRKSWT</sequence>
<feature type="transmembrane region" description="Helical" evidence="1">
    <location>
        <begin position="20"/>
        <end position="38"/>
    </location>
</feature>
<name>A0A2T9YQE3_9FUNG</name>
<reference evidence="2 4" key="1">
    <citation type="journal article" date="2018" name="MBio">
        <title>Comparative Genomics Reveals the Core Gene Toolbox for the Fungus-Insect Symbiosis.</title>
        <authorList>
            <person name="Wang Y."/>
            <person name="Stata M."/>
            <person name="Wang W."/>
            <person name="Stajich J.E."/>
            <person name="White M.M."/>
            <person name="Moncalvo J.M."/>
        </authorList>
    </citation>
    <scope>NUCLEOTIDE SEQUENCE [LARGE SCALE GENOMIC DNA]</scope>
    <source>
        <strain evidence="2 4">SWE-8-4</strain>
    </source>
</reference>
<dbReference type="EMBL" id="MBFR01000001">
    <property type="protein sequence ID" value="PVU98266.1"/>
    <property type="molecule type" value="Genomic_DNA"/>
</dbReference>
<evidence type="ECO:0000256" key="1">
    <source>
        <dbReference type="SAM" id="Phobius"/>
    </source>
</evidence>
<dbReference type="Proteomes" id="UP000245383">
    <property type="component" value="Unassembled WGS sequence"/>
</dbReference>
<dbReference type="AlphaFoldDB" id="A0A2T9YQE3"/>
<evidence type="ECO:0000313" key="4">
    <source>
        <dbReference type="Proteomes" id="UP000245383"/>
    </source>
</evidence>
<dbReference type="EMBL" id="MBFR01000084">
    <property type="protein sequence ID" value="PVU94573.1"/>
    <property type="molecule type" value="Genomic_DNA"/>
</dbReference>
<comment type="caution">
    <text evidence="2">The sequence shown here is derived from an EMBL/GenBank/DDBJ whole genome shotgun (WGS) entry which is preliminary data.</text>
</comment>
<evidence type="ECO:0000313" key="2">
    <source>
        <dbReference type="EMBL" id="PVU94573.1"/>
    </source>
</evidence>
<keyword evidence="1" id="KW-1133">Transmembrane helix</keyword>